<evidence type="ECO:0000256" key="5">
    <source>
        <dbReference type="ARBA" id="ARBA00023004"/>
    </source>
</evidence>
<evidence type="ECO:0000256" key="1">
    <source>
        <dbReference type="ARBA" id="ARBA00010617"/>
    </source>
</evidence>
<evidence type="ECO:0000256" key="6">
    <source>
        <dbReference type="ARBA" id="ARBA00023033"/>
    </source>
</evidence>
<organism evidence="8 9">
    <name type="scientific">Somion occarium</name>
    <dbReference type="NCBI Taxonomy" id="3059160"/>
    <lineage>
        <taxon>Eukaryota</taxon>
        <taxon>Fungi</taxon>
        <taxon>Dikarya</taxon>
        <taxon>Basidiomycota</taxon>
        <taxon>Agaricomycotina</taxon>
        <taxon>Agaricomycetes</taxon>
        <taxon>Polyporales</taxon>
        <taxon>Cerrenaceae</taxon>
        <taxon>Somion</taxon>
    </lineage>
</organism>
<dbReference type="InterPro" id="IPR001128">
    <property type="entry name" value="Cyt_P450"/>
</dbReference>
<evidence type="ECO:0000313" key="9">
    <source>
        <dbReference type="Proteomes" id="UP001497453"/>
    </source>
</evidence>
<gene>
    <name evidence="8" type="ORF">GFSPODELE1_LOCUS8200</name>
</gene>
<protein>
    <recommendedName>
        <fullName evidence="10">Cytochrome P450</fullName>
    </recommendedName>
</protein>
<dbReference type="Proteomes" id="UP001497453">
    <property type="component" value="Chromosome 6"/>
</dbReference>
<keyword evidence="6 7" id="KW-0503">Monooxygenase</keyword>
<dbReference type="InterPro" id="IPR036396">
    <property type="entry name" value="Cyt_P450_sf"/>
</dbReference>
<dbReference type="InterPro" id="IPR050196">
    <property type="entry name" value="Cytochrome_P450_Monoox"/>
</dbReference>
<keyword evidence="9" id="KW-1185">Reference proteome</keyword>
<dbReference type="Pfam" id="PF00067">
    <property type="entry name" value="p450"/>
    <property type="match status" value="1"/>
</dbReference>
<evidence type="ECO:0000313" key="8">
    <source>
        <dbReference type="EMBL" id="CAL1711143.1"/>
    </source>
</evidence>
<dbReference type="EMBL" id="OZ037949">
    <property type="protein sequence ID" value="CAL1711143.1"/>
    <property type="molecule type" value="Genomic_DNA"/>
</dbReference>
<dbReference type="PROSITE" id="PS00086">
    <property type="entry name" value="CYTOCHROME_P450"/>
    <property type="match status" value="1"/>
</dbReference>
<reference evidence="9" key="1">
    <citation type="submission" date="2024-04" db="EMBL/GenBank/DDBJ databases">
        <authorList>
            <person name="Shaw F."/>
            <person name="Minotto A."/>
        </authorList>
    </citation>
    <scope>NUCLEOTIDE SEQUENCE [LARGE SCALE GENOMIC DNA]</scope>
</reference>
<dbReference type="SUPFAM" id="SSF48264">
    <property type="entry name" value="Cytochrome P450"/>
    <property type="match status" value="1"/>
</dbReference>
<dbReference type="PANTHER" id="PTHR24291">
    <property type="entry name" value="CYTOCHROME P450 FAMILY 4"/>
    <property type="match status" value="1"/>
</dbReference>
<evidence type="ECO:0000256" key="4">
    <source>
        <dbReference type="ARBA" id="ARBA00023002"/>
    </source>
</evidence>
<evidence type="ECO:0000256" key="7">
    <source>
        <dbReference type="RuleBase" id="RU000461"/>
    </source>
</evidence>
<dbReference type="Gene3D" id="1.10.630.10">
    <property type="entry name" value="Cytochrome P450"/>
    <property type="match status" value="1"/>
</dbReference>
<dbReference type="InterPro" id="IPR017972">
    <property type="entry name" value="Cyt_P450_CS"/>
</dbReference>
<name>A0ABP1DVN9_9APHY</name>
<sequence length="575" mass="65577">MLYKYLGNLPTAIVHLQLNFPMGWHDHHCSFHHGNPRCFRSPNTLLRVSNTPCVYLDTGIAFIRYFLGCSCLSPLVNPSWKHVQYVPGMRVLFSPLTIFGAMIPTRSWNPGLNWSWIWRKTAYMNRTHDIISMVPILFGKPSIYVGSLDVARQLLVNENKLRLEKPADLRKSLLLWGESLSTTNGEDWRRHRRILGPAFSNETYVTVVKETASIYREMVAAEGWMDNTEVVVEEFHRIPSHVAFVALARCGFNVRLPWAEERENEDLSFGKALKTVIRTNLARLAIPIWAYKLPLEGLHKMDQAWKYIGVYMHDLVARRREELRGEVPENLHQRGDLFSRLVAALDENAKIGLKEQEVIGNTFTFMFVGHETSARVLTEALGFLAIHQDEQDKAVNEISSALPAGQDPTFNDLSKLVHLLACFHEALRIYPPSLMMGRDTTSEIPIKVTHPSPQTILLPKGSRVVMDMIALHHDPRVFPDPEKFKPSRWYGKNGVGDEVSMFGLGPRVCIGRKFVESEALTFLSMFLRDWKVDIILSPGETRAQYEDRVMGRARLIGHAFGVEPFPLKVSRRVSV</sequence>
<accession>A0ABP1DVN9</accession>
<comment type="similarity">
    <text evidence="1 7">Belongs to the cytochrome P450 family.</text>
</comment>
<dbReference type="PANTHER" id="PTHR24291:SF50">
    <property type="entry name" value="BIFUNCTIONAL ALBAFLAVENONE MONOOXYGENASE_TERPENE SYNTHASE"/>
    <property type="match status" value="1"/>
</dbReference>
<dbReference type="PRINTS" id="PR00385">
    <property type="entry name" value="P450"/>
</dbReference>
<evidence type="ECO:0008006" key="10">
    <source>
        <dbReference type="Google" id="ProtNLM"/>
    </source>
</evidence>
<proteinExistence type="inferred from homology"/>
<evidence type="ECO:0000256" key="2">
    <source>
        <dbReference type="ARBA" id="ARBA00022617"/>
    </source>
</evidence>
<dbReference type="InterPro" id="IPR002401">
    <property type="entry name" value="Cyt_P450_E_grp-I"/>
</dbReference>
<keyword evidence="3 7" id="KW-0479">Metal-binding</keyword>
<evidence type="ECO:0000256" key="3">
    <source>
        <dbReference type="ARBA" id="ARBA00022723"/>
    </source>
</evidence>
<keyword evidence="4 7" id="KW-0560">Oxidoreductase</keyword>
<keyword evidence="5 7" id="KW-0408">Iron</keyword>
<dbReference type="PRINTS" id="PR00463">
    <property type="entry name" value="EP450I"/>
</dbReference>
<keyword evidence="2 7" id="KW-0349">Heme</keyword>